<dbReference type="AlphaFoldDB" id="A0AAW1JBV2"/>
<dbReference type="Pfam" id="PF03398">
    <property type="entry name" value="Ist1"/>
    <property type="match status" value="1"/>
</dbReference>
<dbReference type="Gene3D" id="1.20.1260.60">
    <property type="entry name" value="Vacuolar protein sorting-associated protein Ist1"/>
    <property type="match status" value="1"/>
</dbReference>
<dbReference type="PANTHER" id="PTHR12161">
    <property type="entry name" value="IST1 FAMILY MEMBER"/>
    <property type="match status" value="1"/>
</dbReference>
<gene>
    <name evidence="2" type="ORF">RND81_08G221400</name>
</gene>
<name>A0AAW1JBV2_SAPOF</name>
<organism evidence="2 3">
    <name type="scientific">Saponaria officinalis</name>
    <name type="common">Common soapwort</name>
    <name type="synonym">Lychnis saponaria</name>
    <dbReference type="NCBI Taxonomy" id="3572"/>
    <lineage>
        <taxon>Eukaryota</taxon>
        <taxon>Viridiplantae</taxon>
        <taxon>Streptophyta</taxon>
        <taxon>Embryophyta</taxon>
        <taxon>Tracheophyta</taxon>
        <taxon>Spermatophyta</taxon>
        <taxon>Magnoliopsida</taxon>
        <taxon>eudicotyledons</taxon>
        <taxon>Gunneridae</taxon>
        <taxon>Pentapetalae</taxon>
        <taxon>Caryophyllales</taxon>
        <taxon>Caryophyllaceae</taxon>
        <taxon>Caryophylleae</taxon>
        <taxon>Saponaria</taxon>
    </lineage>
</organism>
<dbReference type="EMBL" id="JBDFQZ010000008">
    <property type="protein sequence ID" value="KAK9700174.1"/>
    <property type="molecule type" value="Genomic_DNA"/>
</dbReference>
<dbReference type="InterPro" id="IPR042277">
    <property type="entry name" value="IST1-like"/>
</dbReference>
<dbReference type="InterPro" id="IPR005061">
    <property type="entry name" value="Ist1"/>
</dbReference>
<dbReference type="FunFam" id="1.20.1260.60:FF:000002">
    <property type="entry name" value="Vacuolar protein sorting-associated protein IST1"/>
    <property type="match status" value="1"/>
</dbReference>
<accession>A0AAW1JBV2</accession>
<comment type="similarity">
    <text evidence="1">Belongs to the IST1 family.</text>
</comment>
<evidence type="ECO:0000313" key="3">
    <source>
        <dbReference type="Proteomes" id="UP001443914"/>
    </source>
</evidence>
<dbReference type="GO" id="GO:0015031">
    <property type="term" value="P:protein transport"/>
    <property type="evidence" value="ECO:0007669"/>
    <property type="project" value="InterPro"/>
</dbReference>
<evidence type="ECO:0000256" key="1">
    <source>
        <dbReference type="ARBA" id="ARBA00005536"/>
    </source>
</evidence>
<reference evidence="2" key="1">
    <citation type="submission" date="2024-03" db="EMBL/GenBank/DDBJ databases">
        <title>WGS assembly of Saponaria officinalis var. Norfolk2.</title>
        <authorList>
            <person name="Jenkins J."/>
            <person name="Shu S."/>
            <person name="Grimwood J."/>
            <person name="Barry K."/>
            <person name="Goodstein D."/>
            <person name="Schmutz J."/>
            <person name="Leebens-Mack J."/>
            <person name="Osbourn A."/>
        </authorList>
    </citation>
    <scope>NUCLEOTIDE SEQUENCE [LARGE SCALE GENOMIC DNA]</scope>
    <source>
        <strain evidence="2">JIC</strain>
    </source>
</reference>
<evidence type="ECO:0000313" key="2">
    <source>
        <dbReference type="EMBL" id="KAK9700174.1"/>
    </source>
</evidence>
<comment type="caution">
    <text evidence="2">The sequence shown here is derived from an EMBL/GenBank/DDBJ whole genome shotgun (WGS) entry which is preliminary data.</text>
</comment>
<dbReference type="Proteomes" id="UP001443914">
    <property type="component" value="Unassembled WGS sequence"/>
</dbReference>
<proteinExistence type="inferred from homology"/>
<sequence length="215" mass="24587">MGITLHGLFGRRTTKLTTMLHDSITRTTFLKSRHQSLLLFTTSDVVDLLKLGLTKQAVLRVEHVIKSKNMLETLSMVESYCQLLVKRVSQIERNRDCPEELNEAIASLIYASTRIGEFPELIHIRDYIASKFGKEYVSQCIEFPLYSSVNDKIVQNLSRRKPSLETRMRFLKEIASENGITLHLDVDFRQGEEAGKATKLSRNTKTINQVLTRDG</sequence>
<protein>
    <submittedName>
        <fullName evidence="2">Uncharacterized protein</fullName>
    </submittedName>
</protein>
<dbReference type="PANTHER" id="PTHR12161:SF65">
    <property type="entry name" value="IST1-LIKE PROTEIN"/>
    <property type="match status" value="1"/>
</dbReference>
<keyword evidence="3" id="KW-1185">Reference proteome</keyword>